<evidence type="ECO:0000313" key="2">
    <source>
        <dbReference type="Proteomes" id="UP000366872"/>
    </source>
</evidence>
<name>A0A6C2U2B8_PONDE</name>
<protein>
    <submittedName>
        <fullName evidence="1">Uncharacterized protein</fullName>
    </submittedName>
</protein>
<dbReference type="Proteomes" id="UP000366872">
    <property type="component" value="Unassembled WGS sequence"/>
</dbReference>
<proteinExistence type="predicted"/>
<reference evidence="1 2" key="1">
    <citation type="submission" date="2019-04" db="EMBL/GenBank/DDBJ databases">
        <authorList>
            <person name="Van Vliet M D."/>
        </authorList>
    </citation>
    <scope>NUCLEOTIDE SEQUENCE [LARGE SCALE GENOMIC DNA]</scope>
    <source>
        <strain evidence="1 2">F1</strain>
    </source>
</reference>
<dbReference type="AlphaFoldDB" id="A0A6C2U2B8"/>
<dbReference type="EMBL" id="CAAHFG010000001">
    <property type="protein sequence ID" value="VGO14017.1"/>
    <property type="molecule type" value="Genomic_DNA"/>
</dbReference>
<gene>
    <name evidence="1" type="ORF">PDESU_02574</name>
</gene>
<organism evidence="1 2">
    <name type="scientific">Pontiella desulfatans</name>
    <dbReference type="NCBI Taxonomy" id="2750659"/>
    <lineage>
        <taxon>Bacteria</taxon>
        <taxon>Pseudomonadati</taxon>
        <taxon>Kiritimatiellota</taxon>
        <taxon>Kiritimatiellia</taxon>
        <taxon>Kiritimatiellales</taxon>
        <taxon>Pontiellaceae</taxon>
        <taxon>Pontiella</taxon>
    </lineage>
</organism>
<keyword evidence="2" id="KW-1185">Reference proteome</keyword>
<evidence type="ECO:0000313" key="1">
    <source>
        <dbReference type="EMBL" id="VGO14017.1"/>
    </source>
</evidence>
<sequence>MKVAYNDKLYFNDDGSIRLVDYTLMPKGKNP</sequence>
<accession>A0A6C2U2B8</accession>